<reference evidence="1" key="1">
    <citation type="journal article" date="2022" name="bioRxiv">
        <title>Sequencing and chromosome-scale assembly of the giantPleurodeles waltlgenome.</title>
        <authorList>
            <person name="Brown T."/>
            <person name="Elewa A."/>
            <person name="Iarovenko S."/>
            <person name="Subramanian E."/>
            <person name="Araus A.J."/>
            <person name="Petzold A."/>
            <person name="Susuki M."/>
            <person name="Suzuki K.-i.T."/>
            <person name="Hayashi T."/>
            <person name="Toyoda A."/>
            <person name="Oliveira C."/>
            <person name="Osipova E."/>
            <person name="Leigh N.D."/>
            <person name="Simon A."/>
            <person name="Yun M.H."/>
        </authorList>
    </citation>
    <scope>NUCLEOTIDE SEQUENCE</scope>
    <source>
        <strain evidence="1">20211129_DDA</strain>
        <tissue evidence="1">Liver</tissue>
    </source>
</reference>
<evidence type="ECO:0000313" key="1">
    <source>
        <dbReference type="EMBL" id="KAJ1215132.1"/>
    </source>
</evidence>
<sequence>MLYPVSIAAYDDQGGDEYYVDDPAGSFEQDLVYALDAGVSHAVNQALAQAIRPIKCHLIGFAEQKGWVAPSWSQTIEDPSLSSGLQALKQGKHPHAAYFKSLIRSLARDQDLMLLPSQSLSPRRIWSLPCRSVPQTKGMTPQKRLKKSHHQEEPIPALKILTFEPEDIVHPWPTLWLPPVEVADYAESHIRHGFEEVCSKLHSECRRPDFPSKVTETLELDPTLATYLKTFSKDLKKGIDRAWRGCQDKLLDMTGPLTKILEMGFQAKDSGDSIDPDILVGWAQRALCFLGKEDK</sequence>
<accession>A0AAV7WR42</accession>
<gene>
    <name evidence="1" type="ORF">NDU88_002741</name>
</gene>
<proteinExistence type="predicted"/>
<dbReference type="EMBL" id="JANPWB010000001">
    <property type="protein sequence ID" value="KAJ1215132.1"/>
    <property type="molecule type" value="Genomic_DNA"/>
</dbReference>
<comment type="caution">
    <text evidence="1">The sequence shown here is derived from an EMBL/GenBank/DDBJ whole genome shotgun (WGS) entry which is preliminary data.</text>
</comment>
<keyword evidence="2" id="KW-1185">Reference proteome</keyword>
<name>A0AAV7WR42_PLEWA</name>
<organism evidence="1 2">
    <name type="scientific">Pleurodeles waltl</name>
    <name type="common">Iberian ribbed newt</name>
    <dbReference type="NCBI Taxonomy" id="8319"/>
    <lineage>
        <taxon>Eukaryota</taxon>
        <taxon>Metazoa</taxon>
        <taxon>Chordata</taxon>
        <taxon>Craniata</taxon>
        <taxon>Vertebrata</taxon>
        <taxon>Euteleostomi</taxon>
        <taxon>Amphibia</taxon>
        <taxon>Batrachia</taxon>
        <taxon>Caudata</taxon>
        <taxon>Salamandroidea</taxon>
        <taxon>Salamandridae</taxon>
        <taxon>Pleurodelinae</taxon>
        <taxon>Pleurodeles</taxon>
    </lineage>
</organism>
<evidence type="ECO:0000313" key="2">
    <source>
        <dbReference type="Proteomes" id="UP001066276"/>
    </source>
</evidence>
<protein>
    <submittedName>
        <fullName evidence="1">Uncharacterized protein</fullName>
    </submittedName>
</protein>
<dbReference type="Proteomes" id="UP001066276">
    <property type="component" value="Chromosome 1_1"/>
</dbReference>
<dbReference type="AlphaFoldDB" id="A0AAV7WR42"/>